<protein>
    <submittedName>
        <fullName evidence="2">Purine and uridine phosphorylase</fullName>
    </submittedName>
</protein>
<dbReference type="SUPFAM" id="SSF53167">
    <property type="entry name" value="Purine and uridine phosphorylases"/>
    <property type="match status" value="1"/>
</dbReference>
<dbReference type="InterPro" id="IPR053137">
    <property type="entry name" value="NLR-like"/>
</dbReference>
<keyword evidence="3" id="KW-1185">Reference proteome</keyword>
<dbReference type="GO" id="GO:0009116">
    <property type="term" value="P:nucleoside metabolic process"/>
    <property type="evidence" value="ECO:0007669"/>
    <property type="project" value="InterPro"/>
</dbReference>
<name>A0A6A6H016_VIRVR</name>
<sequence>MSPKTLKHSDYTIGWICALPKEMTAAIAMLDERHESLPAVSGDDNDYQLGEINGLNIIVACLPIGELGPPSAAKVATRIPFSFPNVKFGLMVGIGGGAPSTTHDVRLGDIVVGIPMDTYGGVIQYDFGKTVQEGKFKRTSMLNSPPDNLLAAVARLKARHDLDGSNVPKYLDEALSKFPRLKSTSSHPGLEADVLYKHNYDHPVGTRDCSSCNGSKAVFRKQRASTEPEIFYGTIASASQVMKDGQTREKLRKEYDVLCFEMEAAGLGSFPNLVIRGICDYADSHKNKRWQEYAAAVAAAVPRKGQIKRRYELKHQVKSPPASRPIKHGQ</sequence>
<accession>A0A6A6H016</accession>
<dbReference type="PANTHER" id="PTHR46082:SF11">
    <property type="entry name" value="AAA+ ATPASE DOMAIN-CONTAINING PROTEIN-RELATED"/>
    <property type="match status" value="1"/>
</dbReference>
<dbReference type="Proteomes" id="UP000800092">
    <property type="component" value="Unassembled WGS sequence"/>
</dbReference>
<evidence type="ECO:0000259" key="1">
    <source>
        <dbReference type="Pfam" id="PF01048"/>
    </source>
</evidence>
<gene>
    <name evidence="2" type="ORF">EV356DRAFT_518579</name>
</gene>
<reference evidence="2" key="1">
    <citation type="journal article" date="2020" name="Stud. Mycol.">
        <title>101 Dothideomycetes genomes: a test case for predicting lifestyles and emergence of pathogens.</title>
        <authorList>
            <person name="Haridas S."/>
            <person name="Albert R."/>
            <person name="Binder M."/>
            <person name="Bloem J."/>
            <person name="Labutti K."/>
            <person name="Salamov A."/>
            <person name="Andreopoulos B."/>
            <person name="Baker S."/>
            <person name="Barry K."/>
            <person name="Bills G."/>
            <person name="Bluhm B."/>
            <person name="Cannon C."/>
            <person name="Castanera R."/>
            <person name="Culley D."/>
            <person name="Daum C."/>
            <person name="Ezra D."/>
            <person name="Gonzalez J."/>
            <person name="Henrissat B."/>
            <person name="Kuo A."/>
            <person name="Liang C."/>
            <person name="Lipzen A."/>
            <person name="Lutzoni F."/>
            <person name="Magnuson J."/>
            <person name="Mondo S."/>
            <person name="Nolan M."/>
            <person name="Ohm R."/>
            <person name="Pangilinan J."/>
            <person name="Park H.-J."/>
            <person name="Ramirez L."/>
            <person name="Alfaro M."/>
            <person name="Sun H."/>
            <person name="Tritt A."/>
            <person name="Yoshinaga Y."/>
            <person name="Zwiers L.-H."/>
            <person name="Turgeon B."/>
            <person name="Goodwin S."/>
            <person name="Spatafora J."/>
            <person name="Crous P."/>
            <person name="Grigoriev I."/>
        </authorList>
    </citation>
    <scope>NUCLEOTIDE SEQUENCE</scope>
    <source>
        <strain evidence="2">Tuck. ex Michener</strain>
    </source>
</reference>
<dbReference type="PANTHER" id="PTHR46082">
    <property type="entry name" value="ATP/GTP-BINDING PROTEIN-RELATED"/>
    <property type="match status" value="1"/>
</dbReference>
<dbReference type="OrthoDB" id="1577640at2759"/>
<dbReference type="GO" id="GO:0003824">
    <property type="term" value="F:catalytic activity"/>
    <property type="evidence" value="ECO:0007669"/>
    <property type="project" value="InterPro"/>
</dbReference>
<dbReference type="InterPro" id="IPR035994">
    <property type="entry name" value="Nucleoside_phosphorylase_sf"/>
</dbReference>
<dbReference type="Gene3D" id="3.40.50.1580">
    <property type="entry name" value="Nucleoside phosphorylase domain"/>
    <property type="match status" value="1"/>
</dbReference>
<dbReference type="InterPro" id="IPR000845">
    <property type="entry name" value="Nucleoside_phosphorylase_d"/>
</dbReference>
<evidence type="ECO:0000313" key="3">
    <source>
        <dbReference type="Proteomes" id="UP000800092"/>
    </source>
</evidence>
<evidence type="ECO:0000313" key="2">
    <source>
        <dbReference type="EMBL" id="KAF2231416.1"/>
    </source>
</evidence>
<dbReference type="AlphaFoldDB" id="A0A6A6H016"/>
<proteinExistence type="predicted"/>
<dbReference type="EMBL" id="ML991827">
    <property type="protein sequence ID" value="KAF2231416.1"/>
    <property type="molecule type" value="Genomic_DNA"/>
</dbReference>
<dbReference type="Pfam" id="PF01048">
    <property type="entry name" value="PNP_UDP_1"/>
    <property type="match status" value="1"/>
</dbReference>
<feature type="domain" description="Nucleoside phosphorylase" evidence="1">
    <location>
        <begin position="12"/>
        <end position="296"/>
    </location>
</feature>
<organism evidence="2 3">
    <name type="scientific">Viridothelium virens</name>
    <name type="common">Speckled blister lichen</name>
    <name type="synonym">Trypethelium virens</name>
    <dbReference type="NCBI Taxonomy" id="1048519"/>
    <lineage>
        <taxon>Eukaryota</taxon>
        <taxon>Fungi</taxon>
        <taxon>Dikarya</taxon>
        <taxon>Ascomycota</taxon>
        <taxon>Pezizomycotina</taxon>
        <taxon>Dothideomycetes</taxon>
        <taxon>Dothideomycetes incertae sedis</taxon>
        <taxon>Trypetheliales</taxon>
        <taxon>Trypetheliaceae</taxon>
        <taxon>Viridothelium</taxon>
    </lineage>
</organism>